<dbReference type="Proteomes" id="UP000250028">
    <property type="component" value="Unassembled WGS sequence"/>
</dbReference>
<name>A0A2Y8ZTF9_9MICO</name>
<accession>A0A2Y8ZTF9</accession>
<keyword evidence="4" id="KW-0689">Ribosomal protein</keyword>
<dbReference type="InterPro" id="IPR016181">
    <property type="entry name" value="Acyl_CoA_acyltransferase"/>
</dbReference>
<evidence type="ECO:0000259" key="3">
    <source>
        <dbReference type="PROSITE" id="PS51186"/>
    </source>
</evidence>
<dbReference type="Gene3D" id="3.40.630.30">
    <property type="match status" value="1"/>
</dbReference>
<keyword evidence="2" id="KW-0012">Acyltransferase</keyword>
<dbReference type="OrthoDB" id="3174517at2"/>
<dbReference type="PROSITE" id="PS51186">
    <property type="entry name" value="GNAT"/>
    <property type="match status" value="1"/>
</dbReference>
<feature type="domain" description="N-acetyltransferase" evidence="3">
    <location>
        <begin position="1"/>
        <end position="157"/>
    </location>
</feature>
<dbReference type="EMBL" id="UESZ01000001">
    <property type="protein sequence ID" value="SSA35175.1"/>
    <property type="molecule type" value="Genomic_DNA"/>
</dbReference>
<dbReference type="SUPFAM" id="SSF55729">
    <property type="entry name" value="Acyl-CoA N-acyltransferases (Nat)"/>
    <property type="match status" value="1"/>
</dbReference>
<dbReference type="PANTHER" id="PTHR43877:SF2">
    <property type="entry name" value="AMINOALKYLPHOSPHONATE N-ACETYLTRANSFERASE-RELATED"/>
    <property type="match status" value="1"/>
</dbReference>
<keyword evidence="1" id="KW-0808">Transferase</keyword>
<dbReference type="AlphaFoldDB" id="A0A2Y8ZTF9"/>
<evidence type="ECO:0000256" key="1">
    <source>
        <dbReference type="ARBA" id="ARBA00022679"/>
    </source>
</evidence>
<dbReference type="PANTHER" id="PTHR43877">
    <property type="entry name" value="AMINOALKYLPHOSPHONATE N-ACETYLTRANSFERASE-RELATED-RELATED"/>
    <property type="match status" value="1"/>
</dbReference>
<protein>
    <submittedName>
        <fullName evidence="4">Ribosomal protein S18 acetylase RimI</fullName>
    </submittedName>
</protein>
<keyword evidence="4" id="KW-0687">Ribonucleoprotein</keyword>
<dbReference type="GO" id="GO:0005840">
    <property type="term" value="C:ribosome"/>
    <property type="evidence" value="ECO:0007669"/>
    <property type="project" value="UniProtKB-KW"/>
</dbReference>
<dbReference type="InterPro" id="IPR050832">
    <property type="entry name" value="Bact_Acetyltransf"/>
</dbReference>
<dbReference type="CDD" id="cd04301">
    <property type="entry name" value="NAT_SF"/>
    <property type="match status" value="1"/>
</dbReference>
<evidence type="ECO:0000313" key="5">
    <source>
        <dbReference type="Proteomes" id="UP000250028"/>
    </source>
</evidence>
<evidence type="ECO:0000256" key="2">
    <source>
        <dbReference type="ARBA" id="ARBA00023315"/>
    </source>
</evidence>
<dbReference type="Pfam" id="PF00583">
    <property type="entry name" value="Acetyltransf_1"/>
    <property type="match status" value="1"/>
</dbReference>
<keyword evidence="5" id="KW-1185">Reference proteome</keyword>
<dbReference type="GO" id="GO:0016747">
    <property type="term" value="F:acyltransferase activity, transferring groups other than amino-acyl groups"/>
    <property type="evidence" value="ECO:0007669"/>
    <property type="project" value="InterPro"/>
</dbReference>
<dbReference type="InterPro" id="IPR000182">
    <property type="entry name" value="GNAT_dom"/>
</dbReference>
<dbReference type="RefSeq" id="WP_109686280.1">
    <property type="nucleotide sequence ID" value="NZ_QGDN01000001.1"/>
</dbReference>
<sequence length="158" mass="17900">MQLVPTRVDDEVAQQLLDDYFTSRELGFVTHAEGYRRTNPEPAAFTPPDGLFVVVRNDRGQPVGCGGVRRVADYLREPTFEVKHLWVEPDQRGRGISRTLMTGLEAAAIEYGAHWLVLDTNDTLTAAQQLYRSSGFVEIDAYNDNPNATHWYAKRVHH</sequence>
<proteinExistence type="predicted"/>
<organism evidence="4 5">
    <name type="scientific">Branchiibius hedensis</name>
    <dbReference type="NCBI Taxonomy" id="672460"/>
    <lineage>
        <taxon>Bacteria</taxon>
        <taxon>Bacillati</taxon>
        <taxon>Actinomycetota</taxon>
        <taxon>Actinomycetes</taxon>
        <taxon>Micrococcales</taxon>
        <taxon>Dermacoccaceae</taxon>
        <taxon>Branchiibius</taxon>
    </lineage>
</organism>
<gene>
    <name evidence="4" type="ORF">SAMN04489750_2520</name>
</gene>
<evidence type="ECO:0000313" key="4">
    <source>
        <dbReference type="EMBL" id="SSA35175.1"/>
    </source>
</evidence>
<reference evidence="5" key="1">
    <citation type="submission" date="2016-10" db="EMBL/GenBank/DDBJ databases">
        <authorList>
            <person name="Varghese N."/>
            <person name="Submissions S."/>
        </authorList>
    </citation>
    <scope>NUCLEOTIDE SEQUENCE [LARGE SCALE GENOMIC DNA]</scope>
    <source>
        <strain evidence="5">DSM 22951</strain>
    </source>
</reference>